<dbReference type="GO" id="GO:0009279">
    <property type="term" value="C:cell outer membrane"/>
    <property type="evidence" value="ECO:0007669"/>
    <property type="project" value="UniProtKB-SubCell"/>
</dbReference>
<dbReference type="EMBL" id="SNRY01007150">
    <property type="protein sequence ID" value="KAA6310999.1"/>
    <property type="molecule type" value="Genomic_DNA"/>
</dbReference>
<evidence type="ECO:0000256" key="3">
    <source>
        <dbReference type="ARBA" id="ARBA00022692"/>
    </source>
</evidence>
<protein>
    <submittedName>
        <fullName evidence="6">TonB-dependent receptor SusC</fullName>
    </submittedName>
</protein>
<dbReference type="InterPro" id="IPR036942">
    <property type="entry name" value="Beta-barrel_TonB_sf"/>
</dbReference>
<evidence type="ECO:0000256" key="1">
    <source>
        <dbReference type="ARBA" id="ARBA00004571"/>
    </source>
</evidence>
<evidence type="ECO:0000256" key="4">
    <source>
        <dbReference type="ARBA" id="ARBA00023136"/>
    </source>
</evidence>
<comment type="subcellular location">
    <subcellularLocation>
        <location evidence="1">Cell outer membrane</location>
        <topology evidence="1">Multi-pass membrane protein</topology>
    </subcellularLocation>
</comment>
<organism evidence="6">
    <name type="scientific">termite gut metagenome</name>
    <dbReference type="NCBI Taxonomy" id="433724"/>
    <lineage>
        <taxon>unclassified sequences</taxon>
        <taxon>metagenomes</taxon>
        <taxon>organismal metagenomes</taxon>
    </lineage>
</organism>
<dbReference type="PROSITE" id="PS52016">
    <property type="entry name" value="TONB_DEPENDENT_REC_3"/>
    <property type="match status" value="1"/>
</dbReference>
<keyword evidence="2" id="KW-0813">Transport</keyword>
<proteinExistence type="predicted"/>
<reference evidence="6" key="1">
    <citation type="submission" date="2019-03" db="EMBL/GenBank/DDBJ databases">
        <title>Single cell metagenomics reveals metabolic interactions within the superorganism composed of flagellate Streblomastix strix and complex community of Bacteroidetes bacteria on its surface.</title>
        <authorList>
            <person name="Treitli S.C."/>
            <person name="Kolisko M."/>
            <person name="Husnik F."/>
            <person name="Keeling P."/>
            <person name="Hampl V."/>
        </authorList>
    </citation>
    <scope>NUCLEOTIDE SEQUENCE</scope>
    <source>
        <strain evidence="6">STM</strain>
    </source>
</reference>
<name>A0A5J4PQY1_9ZZZZ</name>
<keyword evidence="4" id="KW-0472">Membrane</keyword>
<dbReference type="SUPFAM" id="SSF56935">
    <property type="entry name" value="Porins"/>
    <property type="match status" value="1"/>
</dbReference>
<evidence type="ECO:0000313" key="6">
    <source>
        <dbReference type="EMBL" id="KAA6310999.1"/>
    </source>
</evidence>
<gene>
    <name evidence="6" type="ORF">EZS27_037795</name>
</gene>
<keyword evidence="3" id="KW-0812">Transmembrane</keyword>
<feature type="non-terminal residue" evidence="6">
    <location>
        <position position="363"/>
    </location>
</feature>
<evidence type="ECO:0000256" key="2">
    <source>
        <dbReference type="ARBA" id="ARBA00022448"/>
    </source>
</evidence>
<dbReference type="Gene3D" id="2.40.170.20">
    <property type="entry name" value="TonB-dependent receptor, beta-barrel domain"/>
    <property type="match status" value="1"/>
</dbReference>
<sequence length="363" mass="40634">TLGPLDTNSEWNALNVLAASLWHPYSTTREQERNRLTYNSQVTGFLEWKILDGLAFKTSLSATYGGVRYHSFWNSVRNYGYPGGDTQPAEGKYKTNQSFNWVTENTLNYNKTFGDHSVTGLLGYTVQENKYEDSNILSASFPNNAVKTLNAGKPQTAESTATEWALISYLARATYAYQGKYLASASIRTDGSSRFGANSRWGYFPSASIGWRISEESFLKDTEWLDNLKVRASYGVTGNNQIDDYAAIGLLKYDSYTLGGKVIQGIYTENFPDKDLRWERTSQVNVGLDASFFHQRLNLAIDYYHSVTNDLLLNVPIPAITGFTSNLTNIGKLQNKGLEISLTSVNIKGPFEWSTNFNISGNR</sequence>
<accession>A0A5J4PQY1</accession>
<dbReference type="InterPro" id="IPR039426">
    <property type="entry name" value="TonB-dep_rcpt-like"/>
</dbReference>
<keyword evidence="6" id="KW-0675">Receptor</keyword>
<comment type="caution">
    <text evidence="6">The sequence shown here is derived from an EMBL/GenBank/DDBJ whole genome shotgun (WGS) entry which is preliminary data.</text>
</comment>
<evidence type="ECO:0000256" key="5">
    <source>
        <dbReference type="ARBA" id="ARBA00023237"/>
    </source>
</evidence>
<feature type="non-terminal residue" evidence="6">
    <location>
        <position position="1"/>
    </location>
</feature>
<dbReference type="AlphaFoldDB" id="A0A5J4PQY1"/>
<keyword evidence="5" id="KW-0998">Cell outer membrane</keyword>